<evidence type="ECO:0000256" key="1">
    <source>
        <dbReference type="SAM" id="MobiDB-lite"/>
    </source>
</evidence>
<comment type="caution">
    <text evidence="4">The sequence shown here is derived from an EMBL/GenBank/DDBJ whole genome shotgun (WGS) entry which is preliminary data.</text>
</comment>
<sequence>MLGSSDKSTAAEVFPCVSATCGHFYHPECVAKWLYPSDETQAMKLKSQIAAGDSFTCPAHKCHRCEQGEDKDVRDLQFAVCRRCPKSYHRKCLPKTIAFKGSDDGTIVQRAWDDLLPKRILIYCLEHTILPSIATPGRDHLLFPCIRRKRDQDGSKIEIISERRSKTYGNLEVKDTVKMPKVIERPHSTVTYGDTRPEKDKSSNMHKKISSFKENISNVRKPAQPSNMVRIKLPVKDMQRDQRLISKPVKKRVVSSPPRVDADMKTRILKLMKDSTSSFDFEEFIRDKKRRCTHQTGTPQTGLDKSITMGKVEASVKAVRRALQILENGGSIEDAKAVCEPNVLNQLSRWKSKLRVFLAPFLHGARYTSFGRHFTKVDKLREIVDRLHWYVQDGDTIVDFCCGSNDFSVFMKEKLDITGKKCLFRNYDLIPPKNTFQFEKRDWFTVPVKALPEGSRLVMGLNPPFGVNASLANKFIDHALKFKPKLLILIVPPVTERLDRKRSPYDLIWQEKSMLSGKSFYLPGSVDTRDQPIEDWNNKPPPLSLWSRPDWTTKHKAIAKERGHVKQKRETVVSNYLMEEEHDCYKDFNVIPKYRDITTILDDVPEELEPDGRSNPSTGEHTNMTSSGSGTHFPVTNDDVADMDLLSPVISSTDSKFDLRNVKPLCVHPNPSFLSQQHAKTRTNIQETGGDIADMDLSSPVYSSANSIYEPRFDKPPSVQPNHYEHQLGFGPQQYMDTSVAYGPDTGYGYGYSGQNHFPGHFGSTTLGDYGMDPSYTNYGHPTYPSAGPAETTIYSQPDFNNEPNIWPPGTAPPDHSAAPNFIPVTQKKTLGARVSPQEA</sequence>
<evidence type="ECO:0000313" key="4">
    <source>
        <dbReference type="EMBL" id="PWA69105.1"/>
    </source>
</evidence>
<evidence type="ECO:0000259" key="2">
    <source>
        <dbReference type="Pfam" id="PF22908"/>
    </source>
</evidence>
<dbReference type="Gene3D" id="3.30.40.10">
    <property type="entry name" value="Zinc/RING finger domain, C3HC4 (zinc finger)"/>
    <property type="match status" value="1"/>
</dbReference>
<dbReference type="Pfam" id="PF22908">
    <property type="entry name" value="PHD_NSD"/>
    <property type="match status" value="1"/>
</dbReference>
<dbReference type="GO" id="GO:0006338">
    <property type="term" value="P:chromatin remodeling"/>
    <property type="evidence" value="ECO:0007669"/>
    <property type="project" value="UniProtKB-ARBA"/>
</dbReference>
<dbReference type="InterPro" id="IPR013083">
    <property type="entry name" value="Znf_RING/FYVE/PHD"/>
</dbReference>
<feature type="domain" description="Histone-lysine N-methyltransferase NSD-like PHD zinc finger" evidence="2">
    <location>
        <begin position="3"/>
        <end position="60"/>
    </location>
</feature>
<dbReference type="SUPFAM" id="SSF53335">
    <property type="entry name" value="S-adenosyl-L-methionine-dependent methyltransferases"/>
    <property type="match status" value="1"/>
</dbReference>
<evidence type="ECO:0000259" key="3">
    <source>
        <dbReference type="Pfam" id="PF26055"/>
    </source>
</evidence>
<dbReference type="Proteomes" id="UP000245207">
    <property type="component" value="Unassembled WGS sequence"/>
</dbReference>
<dbReference type="CDD" id="cd15565">
    <property type="entry name" value="PHD2_NSD"/>
    <property type="match status" value="1"/>
</dbReference>
<dbReference type="EMBL" id="PKPP01003503">
    <property type="protein sequence ID" value="PWA69105.1"/>
    <property type="molecule type" value="Genomic_DNA"/>
</dbReference>
<dbReference type="InterPro" id="IPR055198">
    <property type="entry name" value="NSD_PHD"/>
</dbReference>
<dbReference type="PANTHER" id="PTHR46235">
    <property type="entry name" value="PHD FINGER-CONTAINING PROTEIN DDB_G0268158"/>
    <property type="match status" value="1"/>
</dbReference>
<dbReference type="GO" id="GO:0032259">
    <property type="term" value="P:methylation"/>
    <property type="evidence" value="ECO:0007669"/>
    <property type="project" value="UniProtKB-KW"/>
</dbReference>
<dbReference type="PANTHER" id="PTHR46235:SF19">
    <property type="entry name" value="HISTONE-LYSINE N-METHYLTRANSFERASE CHROMATIN REGULATOR PHD FAMILY"/>
    <property type="match status" value="1"/>
</dbReference>
<dbReference type="OrthoDB" id="21264at2759"/>
<feature type="region of interest" description="Disordered" evidence="1">
    <location>
        <begin position="606"/>
        <end position="636"/>
    </location>
</feature>
<keyword evidence="4" id="KW-0808">Transferase</keyword>
<keyword evidence="5" id="KW-1185">Reference proteome</keyword>
<protein>
    <submittedName>
        <fullName evidence="4">Zinc finger, RING/FYVE/PHD-type, Methyltransferase, trithorax</fullName>
    </submittedName>
</protein>
<gene>
    <name evidence="4" type="ORF">CTI12_AA299600</name>
</gene>
<dbReference type="Pfam" id="PF26055">
    <property type="entry name" value="Mtase_EDM2"/>
    <property type="match status" value="1"/>
</dbReference>
<proteinExistence type="predicted"/>
<dbReference type="InterPro" id="IPR058939">
    <property type="entry name" value="Mtase_EDM2"/>
</dbReference>
<reference evidence="4 5" key="1">
    <citation type="journal article" date="2018" name="Mol. Plant">
        <title>The genome of Artemisia annua provides insight into the evolution of Asteraceae family and artemisinin biosynthesis.</title>
        <authorList>
            <person name="Shen Q."/>
            <person name="Zhang L."/>
            <person name="Liao Z."/>
            <person name="Wang S."/>
            <person name="Yan T."/>
            <person name="Shi P."/>
            <person name="Liu M."/>
            <person name="Fu X."/>
            <person name="Pan Q."/>
            <person name="Wang Y."/>
            <person name="Lv Z."/>
            <person name="Lu X."/>
            <person name="Zhang F."/>
            <person name="Jiang W."/>
            <person name="Ma Y."/>
            <person name="Chen M."/>
            <person name="Hao X."/>
            <person name="Li L."/>
            <person name="Tang Y."/>
            <person name="Lv G."/>
            <person name="Zhou Y."/>
            <person name="Sun X."/>
            <person name="Brodelius P.E."/>
            <person name="Rose J.K.C."/>
            <person name="Tang K."/>
        </authorList>
    </citation>
    <scope>NUCLEOTIDE SEQUENCE [LARGE SCALE GENOMIC DNA]</scope>
    <source>
        <strain evidence="5">cv. Huhao1</strain>
        <tissue evidence="4">Leaf</tissue>
    </source>
</reference>
<dbReference type="GO" id="GO:0008168">
    <property type="term" value="F:methyltransferase activity"/>
    <property type="evidence" value="ECO:0007669"/>
    <property type="project" value="UniProtKB-KW"/>
</dbReference>
<dbReference type="CDD" id="cd15566">
    <property type="entry name" value="PHD3_NSD"/>
    <property type="match status" value="1"/>
</dbReference>
<dbReference type="AlphaFoldDB" id="A0A2U1N6F8"/>
<feature type="domain" description="DM2" evidence="3">
    <location>
        <begin position="390"/>
        <end position="560"/>
    </location>
</feature>
<name>A0A2U1N6F8_ARTAN</name>
<keyword evidence="4" id="KW-0489">Methyltransferase</keyword>
<dbReference type="InterPro" id="IPR029063">
    <property type="entry name" value="SAM-dependent_MTases_sf"/>
</dbReference>
<evidence type="ECO:0000313" key="5">
    <source>
        <dbReference type="Proteomes" id="UP000245207"/>
    </source>
</evidence>
<feature type="compositionally biased region" description="Polar residues" evidence="1">
    <location>
        <begin position="614"/>
        <end position="630"/>
    </location>
</feature>
<organism evidence="4 5">
    <name type="scientific">Artemisia annua</name>
    <name type="common">Sweet wormwood</name>
    <dbReference type="NCBI Taxonomy" id="35608"/>
    <lineage>
        <taxon>Eukaryota</taxon>
        <taxon>Viridiplantae</taxon>
        <taxon>Streptophyta</taxon>
        <taxon>Embryophyta</taxon>
        <taxon>Tracheophyta</taxon>
        <taxon>Spermatophyta</taxon>
        <taxon>Magnoliopsida</taxon>
        <taxon>eudicotyledons</taxon>
        <taxon>Gunneridae</taxon>
        <taxon>Pentapetalae</taxon>
        <taxon>asterids</taxon>
        <taxon>campanulids</taxon>
        <taxon>Asterales</taxon>
        <taxon>Asteraceae</taxon>
        <taxon>Asteroideae</taxon>
        <taxon>Anthemideae</taxon>
        <taxon>Artemisiinae</taxon>
        <taxon>Artemisia</taxon>
    </lineage>
</organism>
<accession>A0A2U1N6F8</accession>